<evidence type="ECO:0000256" key="1">
    <source>
        <dbReference type="ARBA" id="ARBA00010945"/>
    </source>
</evidence>
<evidence type="ECO:0000313" key="16">
    <source>
        <dbReference type="EMBL" id="KAA2214032.1"/>
    </source>
</evidence>
<comment type="similarity">
    <text evidence="1 14">Belongs to the DNA polymerase type-Y family.</text>
</comment>
<dbReference type="InterPro" id="IPR022880">
    <property type="entry name" value="DNApol_IV"/>
</dbReference>
<comment type="subcellular location">
    <subcellularLocation>
        <location evidence="14">Cytoplasm</location>
    </subcellularLocation>
</comment>
<dbReference type="InterPro" id="IPR043502">
    <property type="entry name" value="DNA/RNA_pol_sf"/>
</dbReference>
<dbReference type="AlphaFoldDB" id="A0A5B2THR6"/>
<keyword evidence="5 14" id="KW-0548">Nucleotidyltransferase</keyword>
<evidence type="ECO:0000256" key="4">
    <source>
        <dbReference type="ARBA" id="ARBA00022679"/>
    </source>
</evidence>
<dbReference type="Proteomes" id="UP000322110">
    <property type="component" value="Unassembled WGS sequence"/>
</dbReference>
<dbReference type="GO" id="GO:0006281">
    <property type="term" value="P:DNA repair"/>
    <property type="evidence" value="ECO:0007669"/>
    <property type="project" value="UniProtKB-UniRule"/>
</dbReference>
<dbReference type="SUPFAM" id="SSF56672">
    <property type="entry name" value="DNA/RNA polymerases"/>
    <property type="match status" value="1"/>
</dbReference>
<evidence type="ECO:0000256" key="11">
    <source>
        <dbReference type="ARBA" id="ARBA00023204"/>
    </source>
</evidence>
<feature type="binding site" evidence="14">
    <location>
        <position position="42"/>
    </location>
    <ligand>
        <name>Mg(2+)</name>
        <dbReference type="ChEBI" id="CHEBI:18420"/>
    </ligand>
</feature>
<evidence type="ECO:0000313" key="17">
    <source>
        <dbReference type="Proteomes" id="UP000322110"/>
    </source>
</evidence>
<dbReference type="GO" id="GO:0003887">
    <property type="term" value="F:DNA-directed DNA polymerase activity"/>
    <property type="evidence" value="ECO:0007669"/>
    <property type="project" value="UniProtKB-UniRule"/>
</dbReference>
<dbReference type="InterPro" id="IPR001126">
    <property type="entry name" value="UmuC"/>
</dbReference>
<evidence type="ECO:0000256" key="2">
    <source>
        <dbReference type="ARBA" id="ARBA00011245"/>
    </source>
</evidence>
<gene>
    <name evidence="14" type="primary">dinB</name>
    <name evidence="16" type="ORF">F0Q34_08305</name>
</gene>
<comment type="subunit">
    <text evidence="2 14">Monomer.</text>
</comment>
<dbReference type="Gene3D" id="3.30.70.270">
    <property type="match status" value="1"/>
</dbReference>
<dbReference type="Gene3D" id="3.30.1490.100">
    <property type="entry name" value="DNA polymerase, Y-family, little finger domain"/>
    <property type="match status" value="1"/>
</dbReference>
<evidence type="ECO:0000256" key="5">
    <source>
        <dbReference type="ARBA" id="ARBA00022695"/>
    </source>
</evidence>
<comment type="catalytic activity">
    <reaction evidence="13 14">
        <text>DNA(n) + a 2'-deoxyribonucleoside 5'-triphosphate = DNA(n+1) + diphosphate</text>
        <dbReference type="Rhea" id="RHEA:22508"/>
        <dbReference type="Rhea" id="RHEA-COMP:17339"/>
        <dbReference type="Rhea" id="RHEA-COMP:17340"/>
        <dbReference type="ChEBI" id="CHEBI:33019"/>
        <dbReference type="ChEBI" id="CHEBI:61560"/>
        <dbReference type="ChEBI" id="CHEBI:173112"/>
        <dbReference type="EC" id="2.7.7.7"/>
    </reaction>
</comment>
<keyword evidence="4 14" id="KW-0808">Transferase</keyword>
<name>A0A5B2THR6_9PROT</name>
<dbReference type="RefSeq" id="WP_149811688.1">
    <property type="nucleotide sequence ID" value="NZ_VUKA01000002.1"/>
</dbReference>
<feature type="site" description="Substrate discrimination" evidence="14">
    <location>
        <position position="47"/>
    </location>
</feature>
<evidence type="ECO:0000256" key="6">
    <source>
        <dbReference type="ARBA" id="ARBA00022705"/>
    </source>
</evidence>
<keyword evidence="9 14" id="KW-0460">Magnesium</keyword>
<keyword evidence="14" id="KW-0963">Cytoplasm</keyword>
<dbReference type="PROSITE" id="PS50173">
    <property type="entry name" value="UMUC"/>
    <property type="match status" value="1"/>
</dbReference>
<evidence type="ECO:0000259" key="15">
    <source>
        <dbReference type="PROSITE" id="PS50173"/>
    </source>
</evidence>
<feature type="domain" description="UmuC" evidence="15">
    <location>
        <begin position="38"/>
        <end position="218"/>
    </location>
</feature>
<evidence type="ECO:0000256" key="3">
    <source>
        <dbReference type="ARBA" id="ARBA00022457"/>
    </source>
</evidence>
<dbReference type="NCBIfam" id="NF002677">
    <property type="entry name" value="PRK02406.1"/>
    <property type="match status" value="1"/>
</dbReference>
<dbReference type="FunFam" id="3.30.1490.100:FF:000004">
    <property type="entry name" value="DNA polymerase IV"/>
    <property type="match status" value="1"/>
</dbReference>
<protein>
    <recommendedName>
        <fullName evidence="14">DNA polymerase IV</fullName>
        <shortName evidence="14">Pol IV</shortName>
        <ecNumber evidence="14">2.7.7.7</ecNumber>
    </recommendedName>
</protein>
<keyword evidence="3 14" id="KW-0515">Mutator protein</keyword>
<evidence type="ECO:0000256" key="12">
    <source>
        <dbReference type="ARBA" id="ARBA00025589"/>
    </source>
</evidence>
<keyword evidence="11 14" id="KW-0234">DNA repair</keyword>
<dbReference type="InterPro" id="IPR043128">
    <property type="entry name" value="Rev_trsase/Diguanyl_cyclase"/>
</dbReference>
<evidence type="ECO:0000256" key="14">
    <source>
        <dbReference type="HAMAP-Rule" id="MF_01113"/>
    </source>
</evidence>
<keyword evidence="8 14" id="KW-0227">DNA damage</keyword>
<reference evidence="16 17" key="1">
    <citation type="journal article" date="2015" name="Int. J. Syst. Evol. Microbiol.">
        <title>Roseomonas oryzae sp. nov., isolated from paddy rhizosphere soil.</title>
        <authorList>
            <person name="Ramaprasad E.V."/>
            <person name="Sasikala Ch."/>
            <person name="Ramana Ch.V."/>
        </authorList>
    </citation>
    <scope>NUCLEOTIDE SEQUENCE [LARGE SCALE GENOMIC DNA]</scope>
    <source>
        <strain evidence="16 17">KCTC 42542</strain>
    </source>
</reference>
<dbReference type="InterPro" id="IPR050116">
    <property type="entry name" value="DNA_polymerase-Y"/>
</dbReference>
<dbReference type="OrthoDB" id="9808813at2"/>
<comment type="cofactor">
    <cofactor evidence="14">
        <name>Mg(2+)</name>
        <dbReference type="ChEBI" id="CHEBI:18420"/>
    </cofactor>
    <text evidence="14">Binds 2 magnesium ions per subunit.</text>
</comment>
<dbReference type="Gene3D" id="1.10.150.20">
    <property type="entry name" value="5' to 3' exonuclease, C-terminal subdomain"/>
    <property type="match status" value="1"/>
</dbReference>
<comment type="function">
    <text evidence="12 14">Poorly processive, error-prone DNA polymerase involved in untargeted mutagenesis. Copies undamaged DNA at stalled replication forks, which arise in vivo from mismatched or misaligned primer ends. These misaligned primers can be extended by PolIV. Exhibits no 3'-5' exonuclease (proofreading) activity. May be involved in translesional synthesis, in conjunction with the beta clamp from PolIII.</text>
</comment>
<dbReference type="EMBL" id="VUKA01000002">
    <property type="protein sequence ID" value="KAA2214032.1"/>
    <property type="molecule type" value="Genomic_DNA"/>
</dbReference>
<keyword evidence="6 14" id="KW-0235">DNA replication</keyword>
<dbReference type="NCBIfam" id="NF002751">
    <property type="entry name" value="PRK02794.1"/>
    <property type="match status" value="1"/>
</dbReference>
<keyword evidence="17" id="KW-1185">Reference proteome</keyword>
<dbReference type="Gene3D" id="3.40.1170.60">
    <property type="match status" value="1"/>
</dbReference>
<dbReference type="PANTHER" id="PTHR11076">
    <property type="entry name" value="DNA REPAIR POLYMERASE UMUC / TRANSFERASE FAMILY MEMBER"/>
    <property type="match status" value="1"/>
</dbReference>
<proteinExistence type="inferred from homology"/>
<feature type="binding site" evidence="14">
    <location>
        <position position="135"/>
    </location>
    <ligand>
        <name>Mg(2+)</name>
        <dbReference type="ChEBI" id="CHEBI:18420"/>
    </ligand>
</feature>
<sequence length="418" mass="44638">MPILCRDCTATFAPPRPSCPGCGGRRLVRHDELFDLAIAHVDCDAFFASVEKRDRPELRTTPVIVGGGQRGVVAACCYQARIKGVRSAMPMFKALALCPEAAVIKPQMSKYAEASRAIRALMMDLTPLVQPLSIDEAVLDLSGTAALHKAPPAAVLARFALGVERQVGVTVSVGLAPNRLLAKLAVERDKPRGFAVIGAAEAASLLAPEPVSVLPGIGPVQARKLQALGLATLGQLATLSPREAAAKLGEDGPALAARARGEDRRRVDPTRETKSISAETTFERDLRTVPELEAVLWRLSEKLARRLKEKGFAAGGVVLKLKTAGFATRTRHARLGAPTRLPDTLFSAARPLLAREADGTAFRLIGIGAQLLMPGEGADRGDLLDAESPRRAARWEAMEKLRARFGEGAVMRGLLAKR</sequence>
<dbReference type="GO" id="GO:0000287">
    <property type="term" value="F:magnesium ion binding"/>
    <property type="evidence" value="ECO:0007669"/>
    <property type="project" value="UniProtKB-UniRule"/>
</dbReference>
<dbReference type="CDD" id="cd03586">
    <property type="entry name" value="PolY_Pol_IV_kappa"/>
    <property type="match status" value="1"/>
</dbReference>
<dbReference type="InterPro" id="IPR036775">
    <property type="entry name" value="DNA_pol_Y-fam_lit_finger_sf"/>
</dbReference>
<dbReference type="GO" id="GO:0009432">
    <property type="term" value="P:SOS response"/>
    <property type="evidence" value="ECO:0007669"/>
    <property type="project" value="TreeGrafter"/>
</dbReference>
<dbReference type="SUPFAM" id="SSF100879">
    <property type="entry name" value="Lesion bypass DNA polymerase (Y-family), little finger domain"/>
    <property type="match status" value="1"/>
</dbReference>
<dbReference type="InterPro" id="IPR017961">
    <property type="entry name" value="DNA_pol_Y-fam_little_finger"/>
</dbReference>
<evidence type="ECO:0000256" key="7">
    <source>
        <dbReference type="ARBA" id="ARBA00022723"/>
    </source>
</evidence>
<dbReference type="EC" id="2.7.7.7" evidence="14"/>
<dbReference type="GO" id="GO:0006261">
    <property type="term" value="P:DNA-templated DNA replication"/>
    <property type="evidence" value="ECO:0007669"/>
    <property type="project" value="UniProtKB-UniRule"/>
</dbReference>
<keyword evidence="10 14" id="KW-0239">DNA-directed DNA polymerase</keyword>
<dbReference type="GO" id="GO:0042276">
    <property type="term" value="P:error-prone translesion synthesis"/>
    <property type="evidence" value="ECO:0007669"/>
    <property type="project" value="TreeGrafter"/>
</dbReference>
<dbReference type="GO" id="GO:0003684">
    <property type="term" value="F:damaged DNA binding"/>
    <property type="evidence" value="ECO:0007669"/>
    <property type="project" value="InterPro"/>
</dbReference>
<evidence type="ECO:0000256" key="10">
    <source>
        <dbReference type="ARBA" id="ARBA00022932"/>
    </source>
</evidence>
<comment type="caution">
    <text evidence="16">The sequence shown here is derived from an EMBL/GenBank/DDBJ whole genome shotgun (WGS) entry which is preliminary data.</text>
</comment>
<keyword evidence="7 14" id="KW-0479">Metal-binding</keyword>
<dbReference type="HAMAP" id="MF_01113">
    <property type="entry name" value="DNApol_IV"/>
    <property type="match status" value="1"/>
</dbReference>
<evidence type="ECO:0000256" key="13">
    <source>
        <dbReference type="ARBA" id="ARBA00049244"/>
    </source>
</evidence>
<accession>A0A5B2THR6</accession>
<dbReference type="GO" id="GO:0005829">
    <property type="term" value="C:cytosol"/>
    <property type="evidence" value="ECO:0007669"/>
    <property type="project" value="TreeGrafter"/>
</dbReference>
<feature type="active site" evidence="14">
    <location>
        <position position="136"/>
    </location>
</feature>
<keyword evidence="14" id="KW-0238">DNA-binding</keyword>
<evidence type="ECO:0000256" key="9">
    <source>
        <dbReference type="ARBA" id="ARBA00022842"/>
    </source>
</evidence>
<dbReference type="Pfam" id="PF11799">
    <property type="entry name" value="IMS_C"/>
    <property type="match status" value="1"/>
</dbReference>
<dbReference type="PANTHER" id="PTHR11076:SF33">
    <property type="entry name" value="DNA POLYMERASE KAPPA"/>
    <property type="match status" value="1"/>
</dbReference>
<evidence type="ECO:0000256" key="8">
    <source>
        <dbReference type="ARBA" id="ARBA00022763"/>
    </source>
</evidence>
<organism evidence="16 17">
    <name type="scientific">Teichococcus oryzae</name>
    <dbReference type="NCBI Taxonomy" id="1608942"/>
    <lineage>
        <taxon>Bacteria</taxon>
        <taxon>Pseudomonadati</taxon>
        <taxon>Pseudomonadota</taxon>
        <taxon>Alphaproteobacteria</taxon>
        <taxon>Acetobacterales</taxon>
        <taxon>Roseomonadaceae</taxon>
        <taxon>Roseomonas</taxon>
    </lineage>
</organism>
<dbReference type="Pfam" id="PF00817">
    <property type="entry name" value="IMS"/>
    <property type="match status" value="1"/>
</dbReference>